<evidence type="ECO:0000313" key="2">
    <source>
        <dbReference type="Proteomes" id="UP000253529"/>
    </source>
</evidence>
<accession>A0A366ETV9</accession>
<gene>
    <name evidence="1" type="ORF">DFR50_1368</name>
</gene>
<dbReference type="AlphaFoldDB" id="A0A366ETV9"/>
<keyword evidence="2" id="KW-1185">Reference proteome</keyword>
<proteinExistence type="predicted"/>
<dbReference type="EMBL" id="QNRK01000036">
    <property type="protein sequence ID" value="RBP05120.1"/>
    <property type="molecule type" value="Genomic_DNA"/>
</dbReference>
<protein>
    <submittedName>
        <fullName evidence="1">Uncharacterized protein</fullName>
    </submittedName>
</protein>
<evidence type="ECO:0000313" key="1">
    <source>
        <dbReference type="EMBL" id="RBP05120.1"/>
    </source>
</evidence>
<dbReference type="Proteomes" id="UP000253529">
    <property type="component" value="Unassembled WGS sequence"/>
</dbReference>
<name>A0A366ETV9_9HYPH</name>
<sequence length="83" mass="9645">MPIESFVKGVSAAVEREEIDVNPYCRLSEDYISWLEGYCVGISAEMRRQEMLFEEELKRGRTSTGRVAHLLSRTLQPIRIFLH</sequence>
<organism evidence="1 2">
    <name type="scientific">Roseiarcus fermentans</name>
    <dbReference type="NCBI Taxonomy" id="1473586"/>
    <lineage>
        <taxon>Bacteria</taxon>
        <taxon>Pseudomonadati</taxon>
        <taxon>Pseudomonadota</taxon>
        <taxon>Alphaproteobacteria</taxon>
        <taxon>Hyphomicrobiales</taxon>
        <taxon>Roseiarcaceae</taxon>
        <taxon>Roseiarcus</taxon>
    </lineage>
</organism>
<reference evidence="1 2" key="1">
    <citation type="submission" date="2018-06" db="EMBL/GenBank/DDBJ databases">
        <title>Genomic Encyclopedia of Type Strains, Phase IV (KMG-IV): sequencing the most valuable type-strain genomes for metagenomic binning, comparative biology and taxonomic classification.</title>
        <authorList>
            <person name="Goeker M."/>
        </authorList>
    </citation>
    <scope>NUCLEOTIDE SEQUENCE [LARGE SCALE GENOMIC DNA]</scope>
    <source>
        <strain evidence="1 2">DSM 24875</strain>
    </source>
</reference>
<comment type="caution">
    <text evidence="1">The sequence shown here is derived from an EMBL/GenBank/DDBJ whole genome shotgun (WGS) entry which is preliminary data.</text>
</comment>